<dbReference type="GO" id="GO:0006865">
    <property type="term" value="P:amino acid transport"/>
    <property type="evidence" value="ECO:0007669"/>
    <property type="project" value="UniProtKB-KW"/>
</dbReference>
<keyword evidence="1" id="KW-0813">Transport</keyword>
<dbReference type="Pfam" id="PF12399">
    <property type="entry name" value="BCA_ABC_TP_C"/>
    <property type="match status" value="1"/>
</dbReference>
<dbReference type="GO" id="GO:0005886">
    <property type="term" value="C:plasma membrane"/>
    <property type="evidence" value="ECO:0007669"/>
    <property type="project" value="TreeGrafter"/>
</dbReference>
<dbReference type="RefSeq" id="WP_011009329.1">
    <property type="nucleotide sequence ID" value="NZ_DAIOPL010000003.1"/>
</dbReference>
<dbReference type="PANTHER" id="PTHR45772:SF9">
    <property type="entry name" value="CONSERVED COMPONENT OF ABC TRANSPORTER FOR NATURAL AMINO ACIDS"/>
    <property type="match status" value="1"/>
</dbReference>
<dbReference type="InterPro" id="IPR051120">
    <property type="entry name" value="ABC_AA/LPS_Transport"/>
</dbReference>
<dbReference type="GO" id="GO:0016887">
    <property type="term" value="F:ATP hydrolysis activity"/>
    <property type="evidence" value="ECO:0007669"/>
    <property type="project" value="InterPro"/>
</dbReference>
<accession>A0A832T1K9</accession>
<protein>
    <recommendedName>
        <fullName evidence="6">Probable branched-chain amino acid transport ATP-binding protein LivG</fullName>
    </recommendedName>
</protein>
<keyword evidence="3 8" id="KW-0067">ATP-binding</keyword>
<evidence type="ECO:0000259" key="7">
    <source>
        <dbReference type="PROSITE" id="PS50893"/>
    </source>
</evidence>
<dbReference type="Proteomes" id="UP000651120">
    <property type="component" value="Unassembled WGS sequence"/>
</dbReference>
<dbReference type="AlphaFoldDB" id="A0A832T1K9"/>
<dbReference type="PROSITE" id="PS00211">
    <property type="entry name" value="ABC_TRANSPORTER_1"/>
    <property type="match status" value="1"/>
</dbReference>
<reference evidence="8" key="1">
    <citation type="journal article" date="2020" name="bioRxiv">
        <title>A rank-normalized archaeal taxonomy based on genome phylogeny resolves widespread incomplete and uneven classifications.</title>
        <authorList>
            <person name="Rinke C."/>
            <person name="Chuvochina M."/>
            <person name="Mussig A.J."/>
            <person name="Chaumeil P.-A."/>
            <person name="Waite D.W."/>
            <person name="Whitman W.B."/>
            <person name="Parks D.H."/>
            <person name="Hugenholtz P."/>
        </authorList>
    </citation>
    <scope>NUCLEOTIDE SEQUENCE</scope>
    <source>
        <strain evidence="8">UBA8839</strain>
    </source>
</reference>
<dbReference type="InterPro" id="IPR017871">
    <property type="entry name" value="ABC_transporter-like_CS"/>
</dbReference>
<evidence type="ECO:0000313" key="8">
    <source>
        <dbReference type="EMBL" id="HII47527.1"/>
    </source>
</evidence>
<keyword evidence="4" id="KW-0029">Amino-acid transport</keyword>
<dbReference type="PROSITE" id="PS50893">
    <property type="entry name" value="ABC_TRANSPORTER_2"/>
    <property type="match status" value="1"/>
</dbReference>
<gene>
    <name evidence="8" type="ORF">HA333_08855</name>
</gene>
<dbReference type="CDD" id="cd03219">
    <property type="entry name" value="ABC_Mj1267_LivG_branched"/>
    <property type="match status" value="1"/>
</dbReference>
<dbReference type="Gene3D" id="3.40.50.300">
    <property type="entry name" value="P-loop containing nucleotide triphosphate hydrolases"/>
    <property type="match status" value="1"/>
</dbReference>
<evidence type="ECO:0000256" key="1">
    <source>
        <dbReference type="ARBA" id="ARBA00022448"/>
    </source>
</evidence>
<proteinExistence type="predicted"/>
<dbReference type="InterPro" id="IPR003593">
    <property type="entry name" value="AAA+_ATPase"/>
</dbReference>
<evidence type="ECO:0000256" key="4">
    <source>
        <dbReference type="ARBA" id="ARBA00022970"/>
    </source>
</evidence>
<evidence type="ECO:0000313" key="9">
    <source>
        <dbReference type="Proteomes" id="UP000651120"/>
    </source>
</evidence>
<dbReference type="InterPro" id="IPR032823">
    <property type="entry name" value="BCA_ABC_TP_C"/>
</dbReference>
<organism evidence="8 9">
    <name type="scientific">Pyrobaculum aerophilum</name>
    <dbReference type="NCBI Taxonomy" id="13773"/>
    <lineage>
        <taxon>Archaea</taxon>
        <taxon>Thermoproteota</taxon>
        <taxon>Thermoprotei</taxon>
        <taxon>Thermoproteales</taxon>
        <taxon>Thermoproteaceae</taxon>
        <taxon>Pyrobaculum</taxon>
    </lineage>
</organism>
<dbReference type="SUPFAM" id="SSF52540">
    <property type="entry name" value="P-loop containing nucleoside triphosphate hydrolases"/>
    <property type="match status" value="1"/>
</dbReference>
<dbReference type="InterPro" id="IPR003439">
    <property type="entry name" value="ABC_transporter-like_ATP-bd"/>
</dbReference>
<name>A0A832T1K9_9CREN</name>
<dbReference type="FunFam" id="3.40.50.300:FF:000421">
    <property type="entry name" value="Branched-chain amino acid ABC transporter ATP-binding protein"/>
    <property type="match status" value="1"/>
</dbReference>
<keyword evidence="2" id="KW-0547">Nucleotide-binding</keyword>
<dbReference type="InterPro" id="IPR027417">
    <property type="entry name" value="P-loop_NTPase"/>
</dbReference>
<dbReference type="PANTHER" id="PTHR45772">
    <property type="entry name" value="CONSERVED COMPONENT OF ABC TRANSPORTER FOR NATURAL AMINO ACIDS-RELATED"/>
    <property type="match status" value="1"/>
</dbReference>
<dbReference type="GeneID" id="1464052"/>
<evidence type="ECO:0000256" key="5">
    <source>
        <dbReference type="ARBA" id="ARBA00056071"/>
    </source>
</evidence>
<dbReference type="OMA" id="EHDMRFI"/>
<dbReference type="Pfam" id="PF00005">
    <property type="entry name" value="ABC_tran"/>
    <property type="match status" value="1"/>
</dbReference>
<feature type="domain" description="ABC transporter" evidence="7">
    <location>
        <begin position="5"/>
        <end position="256"/>
    </location>
</feature>
<sequence length="256" mass="28310">MASILTVQGVVKQFGAFRALDGVDVVVERGKVTLIIGPNGSGKTTLVNVITGVYKPEAGKIYYAKKEEKPIDITGWPPHKIFEAGIVRTFQIPQIFQKLTVLENLLAVARGQRGEGVISALFKNWVREEEQLAKKAFQILKAVRLVDKWDMPAYLLSAGEMKLLELARALMAGADLIILDEPIAGVPIDQAHEVFKIVRNINQQHGITFMVIEHRIDIAFKYVDYVYAMASGRVIAKGLPDEVANDPKVKEVYIGG</sequence>
<comment type="function">
    <text evidence="5">Probable component of a branched-chain amino-acid transport system.</text>
</comment>
<evidence type="ECO:0000256" key="3">
    <source>
        <dbReference type="ARBA" id="ARBA00022840"/>
    </source>
</evidence>
<evidence type="ECO:0000256" key="2">
    <source>
        <dbReference type="ARBA" id="ARBA00022741"/>
    </source>
</evidence>
<dbReference type="EMBL" id="DUJP01000030">
    <property type="protein sequence ID" value="HII47527.1"/>
    <property type="molecule type" value="Genomic_DNA"/>
</dbReference>
<comment type="caution">
    <text evidence="8">The sequence shown here is derived from an EMBL/GenBank/DDBJ whole genome shotgun (WGS) entry which is preliminary data.</text>
</comment>
<evidence type="ECO:0000256" key="6">
    <source>
        <dbReference type="ARBA" id="ARBA00072811"/>
    </source>
</evidence>
<dbReference type="GO" id="GO:0005524">
    <property type="term" value="F:ATP binding"/>
    <property type="evidence" value="ECO:0007669"/>
    <property type="project" value="UniProtKB-KW"/>
</dbReference>
<dbReference type="SMART" id="SM00382">
    <property type="entry name" value="AAA"/>
    <property type="match status" value="1"/>
</dbReference>